<proteinExistence type="predicted"/>
<reference evidence="1 2" key="1">
    <citation type="submission" date="2020-01" db="EMBL/GenBank/DDBJ databases">
        <title>Genetics and antimicrobial susceptibilities of Nocardia species isolated from the soil; a comparison with species isolated from humans.</title>
        <authorList>
            <person name="Carrasco G."/>
            <person name="Monzon S."/>
            <person name="Sansegundo M."/>
            <person name="Garcia E."/>
            <person name="Garrido N."/>
            <person name="Medina M.J."/>
            <person name="Villalon P."/>
            <person name="Ramirez-Arocha A.C."/>
            <person name="Jimenez P."/>
            <person name="Cuesta I."/>
            <person name="Valdezate S."/>
        </authorList>
    </citation>
    <scope>NUCLEOTIDE SEQUENCE [LARGE SCALE GENOMIC DNA]</scope>
    <source>
        <strain evidence="1 2">CNM20110626</strain>
    </source>
</reference>
<evidence type="ECO:0000313" key="2">
    <source>
        <dbReference type="Proteomes" id="UP000471166"/>
    </source>
</evidence>
<dbReference type="EMBL" id="JAAGVB010000169">
    <property type="protein sequence ID" value="NEW36888.1"/>
    <property type="molecule type" value="Genomic_DNA"/>
</dbReference>
<comment type="caution">
    <text evidence="1">The sequence shown here is derived from an EMBL/GenBank/DDBJ whole genome shotgun (WGS) entry which is preliminary data.</text>
</comment>
<dbReference type="Proteomes" id="UP000471166">
    <property type="component" value="Unassembled WGS sequence"/>
</dbReference>
<dbReference type="Gene3D" id="3.40.50.720">
    <property type="entry name" value="NAD(P)-binding Rossmann-like Domain"/>
    <property type="match status" value="1"/>
</dbReference>
<name>A0A6P1CWC5_9NOCA</name>
<sequence>MRTGADAEVHHLVNRTSLPLDTVWERLRGKGFDIDLTPATELAARLAVTAGTDRDLAKALILGERATFARHRPTWDEANTRQALSGSGIVCPPMTADLIDRHIDYFIDTGFLPRPV</sequence>
<gene>
    <name evidence="1" type="ORF">GV791_30695</name>
</gene>
<protein>
    <submittedName>
        <fullName evidence="1">Uncharacterized protein</fullName>
    </submittedName>
</protein>
<organism evidence="1 2">
    <name type="scientific">Nocardia cyriacigeorgica</name>
    <dbReference type="NCBI Taxonomy" id="135487"/>
    <lineage>
        <taxon>Bacteria</taxon>
        <taxon>Bacillati</taxon>
        <taxon>Actinomycetota</taxon>
        <taxon>Actinomycetes</taxon>
        <taxon>Mycobacteriales</taxon>
        <taxon>Nocardiaceae</taxon>
        <taxon>Nocardia</taxon>
    </lineage>
</organism>
<dbReference type="AlphaFoldDB" id="A0A6P1CWC5"/>
<accession>A0A6P1CWC5</accession>
<evidence type="ECO:0000313" key="1">
    <source>
        <dbReference type="EMBL" id="NEW36888.1"/>
    </source>
</evidence>